<organism evidence="1 2">
    <name type="scientific">Pseudodesulfovibrio karagichevae</name>
    <dbReference type="NCBI Taxonomy" id="3239305"/>
    <lineage>
        <taxon>Bacteria</taxon>
        <taxon>Pseudomonadati</taxon>
        <taxon>Thermodesulfobacteriota</taxon>
        <taxon>Desulfovibrionia</taxon>
        <taxon>Desulfovibrionales</taxon>
        <taxon>Desulfovibrionaceae</taxon>
    </lineage>
</organism>
<dbReference type="EMBL" id="JBGLYH010000016">
    <property type="protein sequence ID" value="MEZ7196637.1"/>
    <property type="molecule type" value="Genomic_DNA"/>
</dbReference>
<evidence type="ECO:0000313" key="2">
    <source>
        <dbReference type="Proteomes" id="UP001568698"/>
    </source>
</evidence>
<proteinExistence type="predicted"/>
<name>A0ABV4K0Z1_9BACT</name>
<dbReference type="Pfam" id="PF02635">
    <property type="entry name" value="DsrE"/>
    <property type="match status" value="1"/>
</dbReference>
<dbReference type="RefSeq" id="WP_371386163.1">
    <property type="nucleotide sequence ID" value="NZ_JBGLYH010000016.1"/>
</dbReference>
<keyword evidence="2" id="KW-1185">Reference proteome</keyword>
<accession>A0ABV4K0Z1</accession>
<protein>
    <submittedName>
        <fullName evidence="1">DsrE family protein</fullName>
    </submittedName>
</protein>
<dbReference type="Proteomes" id="UP001568698">
    <property type="component" value="Unassembled WGS sequence"/>
</dbReference>
<sequence length="113" mass="12275">MYCLYAFNGELMCFVHVLLNALDMKEKGKEAIIVFEGMAVTLVPELEKPENPFHALYRKARAAGVIAGACKACSSKLGVLEAVKGANLPLLDDMSGHPSMAAYMDKGYTILTF</sequence>
<comment type="caution">
    <text evidence="1">The sequence shown here is derived from an EMBL/GenBank/DDBJ whole genome shotgun (WGS) entry which is preliminary data.</text>
</comment>
<evidence type="ECO:0000313" key="1">
    <source>
        <dbReference type="EMBL" id="MEZ7196637.1"/>
    </source>
</evidence>
<dbReference type="SUPFAM" id="SSF75169">
    <property type="entry name" value="DsrEFH-like"/>
    <property type="match status" value="1"/>
</dbReference>
<gene>
    <name evidence="1" type="ORF">AB6M95_07755</name>
</gene>
<dbReference type="InterPro" id="IPR003787">
    <property type="entry name" value="Sulphur_relay_DsrE/F-like"/>
</dbReference>
<reference evidence="1 2" key="1">
    <citation type="submission" date="2024-08" db="EMBL/GenBank/DDBJ databases">
        <title>Sulfate-reducing bacteria isolated from formation water of the oil field in Kazakhstan and description of Pseudodesulfovibrio sp.</title>
        <authorList>
            <person name="Bidzhieva S.K."/>
            <person name="Tourova T.P."/>
            <person name="Grouzdev D.S."/>
            <person name="Beletsky A.V."/>
            <person name="Sokolova D.S."/>
            <person name="Samigullina S.R."/>
            <person name="Poltaraus A.B."/>
            <person name="Avtukh A.N."/>
            <person name="Tereshina V.M."/>
            <person name="Zhaparov N.S."/>
            <person name="Mardanov A.V."/>
            <person name="Nazina T.N."/>
        </authorList>
    </citation>
    <scope>NUCLEOTIDE SEQUENCE [LARGE SCALE GENOMIC DNA]</scope>
    <source>
        <strain evidence="1 2">9FUS</strain>
    </source>
</reference>
<dbReference type="InterPro" id="IPR027396">
    <property type="entry name" value="DsrEFH-like"/>
</dbReference>